<dbReference type="EMBL" id="WQMT02000011">
    <property type="protein sequence ID" value="KAG9217784.1"/>
    <property type="molecule type" value="Genomic_DNA"/>
</dbReference>
<keyword evidence="2" id="KW-1185">Reference proteome</keyword>
<accession>A0ACB7IHY5</accession>
<evidence type="ECO:0000313" key="2">
    <source>
        <dbReference type="Proteomes" id="UP000824881"/>
    </source>
</evidence>
<protein>
    <submittedName>
        <fullName evidence="1">Uncharacterized protein</fullName>
    </submittedName>
</protein>
<name>A0ACB7IHY5_PLECO</name>
<reference evidence="1 2" key="1">
    <citation type="journal article" date="2021" name="Appl. Environ. Microbiol.">
        <title>Genetic linkage and physical mapping for an oyster mushroom Pleurotus cornucopiae and QTL analysis for the trait cap color.</title>
        <authorList>
            <person name="Zhang Y."/>
            <person name="Gao W."/>
            <person name="Sonnenberg A."/>
            <person name="Chen Q."/>
            <person name="Zhang J."/>
            <person name="Huang C."/>
        </authorList>
    </citation>
    <scope>NUCLEOTIDE SEQUENCE [LARGE SCALE GENOMIC DNA]</scope>
    <source>
        <strain evidence="1">CCMSSC00406</strain>
    </source>
</reference>
<dbReference type="Proteomes" id="UP000824881">
    <property type="component" value="Unassembled WGS sequence"/>
</dbReference>
<gene>
    <name evidence="1" type="ORF">CCMSSC00406_0003527</name>
</gene>
<proteinExistence type="predicted"/>
<organism evidence="1 2">
    <name type="scientific">Pleurotus cornucopiae</name>
    <name type="common">Cornucopia mushroom</name>
    <dbReference type="NCBI Taxonomy" id="5321"/>
    <lineage>
        <taxon>Eukaryota</taxon>
        <taxon>Fungi</taxon>
        <taxon>Dikarya</taxon>
        <taxon>Basidiomycota</taxon>
        <taxon>Agaricomycotina</taxon>
        <taxon>Agaricomycetes</taxon>
        <taxon>Agaricomycetidae</taxon>
        <taxon>Agaricales</taxon>
        <taxon>Pleurotineae</taxon>
        <taxon>Pleurotaceae</taxon>
        <taxon>Pleurotus</taxon>
    </lineage>
</organism>
<evidence type="ECO:0000313" key="1">
    <source>
        <dbReference type="EMBL" id="KAG9217784.1"/>
    </source>
</evidence>
<sequence>MPKVKSGLRKLLKKSANQPGTADNSSGLLTTASASGKENQTSKLPRKHDFGAQLDALFATSNDMTNNFAQNFNHLHFRPLAPPTMAMRDHARVLWLAFQTKVLGSREAAEATLETDAPLPNINQIKQFVFYAAVTGSSRLGILGVTEWSFKTMKTFVSALWGMLRRHGVQVPTRKDHDQLNQAIQEWAKKDRKINTQAHSKQSIHEQDLVKILTLCLLPTTTSIAKNFMRIQLMALLAFTYQQGTRIGSLVEAAQYEGTGQCLKWGDIEFVVFGWDENIGLAVQSFIKLQWNKGQRMVDSDLSLARTNIHVDVQLMLLALGITREVFETDVLAMHKDHPAGQMPITLKVKASARDKPVWLSGDERKAFLAKIEEKLLKILIVDAPTPLNIISLGLDGTVVERKACHLLIQSGFTAVEYVDIPHPNTADGPLRIEILRIGTHRLTIIQDSKHFQKTCCNNIFTGARQLVLGNYLVYYEQVRLMAHSQEHSPLYLRDVDKLDCQDDHAAARLFSAANIQHAIECGHTALAIFLFIFGEAYNTYQSCTISHPQRIHMVLHAYFFKTIWKGFLADNGYPLTHHYLSQEADDILDILVNGLLALIIIHRNYLSSPFPLLPWTHGSEANEHVFGLLHSMIPEFTVVNVVQEVFKQVAGTAWIKANAIWEVLGYFRGSTPSLSRIPVVDPDLDIDDSLDEEDDSAQHTVSDRQILKDALHAAFVASVAPDRPDLTGGTEAMLNECGLAAAALNIRDLASLEELPDEDPTSLSTIQGALGPILAAISALGPAGQAAVDELLQEAAAQHGPVHAETIEDADVPLKSAISHISQYNLSVLVDERRAHQSKESSDTCRPLTRHSLPPIKATPPCTEPTPRQMLAEKIHETLRLSGINIKGETTPLDKDATGNTANARRAAGTRASALIKSRKLIFVALPLADSLSTARINPLSQLANGVYAVVLHEKKIMIEKVVTLYEQGGEKASKRAWVSNLSSIGAVSWISMQIWAPLVSPGVFRSSTCGGMLKFGLVHSKAFLYALAPKEITINDNVMMKLDATIFNSVVQPLNMKEGLVVQAVKQLMGRKHKDDLNDAQE</sequence>
<comment type="caution">
    <text evidence="1">The sequence shown here is derived from an EMBL/GenBank/DDBJ whole genome shotgun (WGS) entry which is preliminary data.</text>
</comment>